<dbReference type="Proteomes" id="UP000092321">
    <property type="component" value="Unassembled WGS sequence"/>
</dbReference>
<feature type="region of interest" description="Disordered" evidence="1">
    <location>
        <begin position="218"/>
        <end position="254"/>
    </location>
</feature>
<name>A0A1B7TH37_9ASCO</name>
<feature type="region of interest" description="Disordered" evidence="1">
    <location>
        <begin position="355"/>
        <end position="379"/>
    </location>
</feature>
<sequence>MPQSFSSFSRNRKKAVTPKNFDFSSSEGEEEQIQDEEKLIKSSEIDLQSQDKAYPFNNNINTNFNLESSFTSNHEANSQNTSFSNRQYFQPNGVNGNSSCLAINTTTTIQMKNPIQDSSLVNSILNSCVNNSKNNIQSVSSSIYPLDGLHLIDNGSDMLLEKELHHRNNNINKEEEEEEEDKDGEVNGSVLKESSLVLKELDKDKATGHKKHTAFLKNRYKRFKKSKQQNNHSTLKSLDKDNENSDDGEEDRDQFSIDLITDISTSLNLPDEIPANINTTSIPKRQLKSKESIEQKVIEKEVVTEDGVKKFKSQKYILKSLIKQNPTTTELSKQDEDLLIFSLGQVRDDLLSQKVAEEREEGESEEKNHRSLSGKSNGTLSNKREGFFAAERRNMCIQNWTDELGEIILSDKLPYTFLTVSVDSGEAEEDSMEDWKDLAYRLHRLVCSITDDDGTEFLKYIQLYKKDTVLEFLDKIVLLKQNENKVADFVIALAKKILEKDFDIETFVSEIPDSLQKYLTKMKLVLFKKNKDKFKKGITGLYLQQENFITERYFE</sequence>
<protein>
    <submittedName>
        <fullName evidence="2">Uncharacterized protein</fullName>
    </submittedName>
</protein>
<evidence type="ECO:0000313" key="3">
    <source>
        <dbReference type="Proteomes" id="UP000092321"/>
    </source>
</evidence>
<feature type="compositionally biased region" description="Acidic residues" evidence="1">
    <location>
        <begin position="174"/>
        <end position="183"/>
    </location>
</feature>
<dbReference type="EMBL" id="LXPE01000005">
    <property type="protein sequence ID" value="OBA28050.1"/>
    <property type="molecule type" value="Genomic_DNA"/>
</dbReference>
<proteinExistence type="predicted"/>
<gene>
    <name evidence="2" type="ORF">HANVADRAFT_51770</name>
</gene>
<feature type="region of interest" description="Disordered" evidence="1">
    <location>
        <begin position="1"/>
        <end position="37"/>
    </location>
</feature>
<reference evidence="3" key="1">
    <citation type="journal article" date="2016" name="Proc. Natl. Acad. Sci. U.S.A.">
        <title>Comparative genomics of biotechnologically important yeasts.</title>
        <authorList>
            <person name="Riley R."/>
            <person name="Haridas S."/>
            <person name="Wolfe K.H."/>
            <person name="Lopes M.R."/>
            <person name="Hittinger C.T."/>
            <person name="Goeker M."/>
            <person name="Salamov A.A."/>
            <person name="Wisecaver J.H."/>
            <person name="Long T.M."/>
            <person name="Calvey C.H."/>
            <person name="Aerts A.L."/>
            <person name="Barry K.W."/>
            <person name="Choi C."/>
            <person name="Clum A."/>
            <person name="Coughlan A.Y."/>
            <person name="Deshpande S."/>
            <person name="Douglass A.P."/>
            <person name="Hanson S.J."/>
            <person name="Klenk H.-P."/>
            <person name="LaButti K.M."/>
            <person name="Lapidus A."/>
            <person name="Lindquist E.A."/>
            <person name="Lipzen A.M."/>
            <person name="Meier-Kolthoff J.P."/>
            <person name="Ohm R.A."/>
            <person name="Otillar R.P."/>
            <person name="Pangilinan J.L."/>
            <person name="Peng Y."/>
            <person name="Rokas A."/>
            <person name="Rosa C.A."/>
            <person name="Scheuner C."/>
            <person name="Sibirny A.A."/>
            <person name="Slot J.C."/>
            <person name="Stielow J.B."/>
            <person name="Sun H."/>
            <person name="Kurtzman C.P."/>
            <person name="Blackwell M."/>
            <person name="Grigoriev I.V."/>
            <person name="Jeffries T.W."/>
        </authorList>
    </citation>
    <scope>NUCLEOTIDE SEQUENCE [LARGE SCALE GENOMIC DNA]</scope>
    <source>
        <strain evidence="3">NRRL Y-1626</strain>
    </source>
</reference>
<organism evidence="2 3">
    <name type="scientific">Hanseniaspora valbyensis NRRL Y-1626</name>
    <dbReference type="NCBI Taxonomy" id="766949"/>
    <lineage>
        <taxon>Eukaryota</taxon>
        <taxon>Fungi</taxon>
        <taxon>Dikarya</taxon>
        <taxon>Ascomycota</taxon>
        <taxon>Saccharomycotina</taxon>
        <taxon>Saccharomycetes</taxon>
        <taxon>Saccharomycodales</taxon>
        <taxon>Saccharomycodaceae</taxon>
        <taxon>Hanseniaspora</taxon>
    </lineage>
</organism>
<keyword evidence="3" id="KW-1185">Reference proteome</keyword>
<feature type="region of interest" description="Disordered" evidence="1">
    <location>
        <begin position="168"/>
        <end position="189"/>
    </location>
</feature>
<evidence type="ECO:0000256" key="1">
    <source>
        <dbReference type="SAM" id="MobiDB-lite"/>
    </source>
</evidence>
<comment type="caution">
    <text evidence="2">The sequence shown here is derived from an EMBL/GenBank/DDBJ whole genome shotgun (WGS) entry which is preliminary data.</text>
</comment>
<accession>A0A1B7TH37</accession>
<dbReference type="AlphaFoldDB" id="A0A1B7TH37"/>
<evidence type="ECO:0000313" key="2">
    <source>
        <dbReference type="EMBL" id="OBA28050.1"/>
    </source>
</evidence>
<dbReference type="OrthoDB" id="3973307at2759"/>
<feature type="compositionally biased region" description="Basic residues" evidence="1">
    <location>
        <begin position="218"/>
        <end position="227"/>
    </location>
</feature>